<dbReference type="AlphaFoldDB" id="A0A4P2QN40"/>
<gene>
    <name evidence="1" type="primary">isftu1</name>
    <name evidence="1" type="ORF">SOCE836_034070</name>
</gene>
<dbReference type="NCBIfam" id="NF033819">
    <property type="entry name" value="IS66_TnpB"/>
    <property type="match status" value="1"/>
</dbReference>
<dbReference type="Pfam" id="PF05717">
    <property type="entry name" value="TnpB_IS66"/>
    <property type="match status" value="1"/>
</dbReference>
<dbReference type="InterPro" id="IPR008878">
    <property type="entry name" value="Transposase_IS66_Orf2"/>
</dbReference>
<evidence type="ECO:0000313" key="1">
    <source>
        <dbReference type="EMBL" id="AUX31278.1"/>
    </source>
</evidence>
<sequence>MIPAGVQVFVALEPVDMRYGFERLSGLIRERVGYEARCGALFAFVGKRRTTIKIIFFDGSGLCLFSKRLDRGTFALPDPPAEGATHVEVDDATLETLLDGIEIAPAPKPTRRAPRRVH</sequence>
<dbReference type="EMBL" id="CP012672">
    <property type="protein sequence ID" value="AUX31278.1"/>
    <property type="molecule type" value="Genomic_DNA"/>
</dbReference>
<reference evidence="1 2" key="1">
    <citation type="submission" date="2015-09" db="EMBL/GenBank/DDBJ databases">
        <title>Sorangium comparison.</title>
        <authorList>
            <person name="Zaburannyi N."/>
            <person name="Bunk B."/>
            <person name="Overmann J."/>
            <person name="Mueller R."/>
        </authorList>
    </citation>
    <scope>NUCLEOTIDE SEQUENCE [LARGE SCALE GENOMIC DNA]</scope>
    <source>
        <strain evidence="1 2">So ce836</strain>
    </source>
</reference>
<name>A0A4P2QN40_SORCE</name>
<evidence type="ECO:0000313" key="2">
    <source>
        <dbReference type="Proteomes" id="UP000295497"/>
    </source>
</evidence>
<dbReference type="PANTHER" id="PTHR36455">
    <property type="match status" value="1"/>
</dbReference>
<dbReference type="Proteomes" id="UP000295497">
    <property type="component" value="Chromosome"/>
</dbReference>
<proteinExistence type="predicted"/>
<dbReference type="PANTHER" id="PTHR36455:SF1">
    <property type="entry name" value="BLR8292 PROTEIN"/>
    <property type="match status" value="1"/>
</dbReference>
<organism evidence="1 2">
    <name type="scientific">Sorangium cellulosum</name>
    <name type="common">Polyangium cellulosum</name>
    <dbReference type="NCBI Taxonomy" id="56"/>
    <lineage>
        <taxon>Bacteria</taxon>
        <taxon>Pseudomonadati</taxon>
        <taxon>Myxococcota</taxon>
        <taxon>Polyangia</taxon>
        <taxon>Polyangiales</taxon>
        <taxon>Polyangiaceae</taxon>
        <taxon>Sorangium</taxon>
    </lineage>
</organism>
<accession>A0A4P2QN40</accession>
<protein>
    <submittedName>
        <fullName evidence="1">Transposase</fullName>
    </submittedName>
</protein>